<protein>
    <submittedName>
        <fullName evidence="1">Glycoside hydrolase</fullName>
    </submittedName>
</protein>
<keyword evidence="2" id="KW-1185">Reference proteome</keyword>
<name>A0ACB6QDM3_9PLEO</name>
<keyword evidence="1" id="KW-0378">Hydrolase</keyword>
<reference evidence="1" key="1">
    <citation type="journal article" date="2020" name="Stud. Mycol.">
        <title>101 Dothideomycetes genomes: a test case for predicting lifestyles and emergence of pathogens.</title>
        <authorList>
            <person name="Haridas S."/>
            <person name="Albert R."/>
            <person name="Binder M."/>
            <person name="Bloem J."/>
            <person name="Labutti K."/>
            <person name="Salamov A."/>
            <person name="Andreopoulos B."/>
            <person name="Baker S."/>
            <person name="Barry K."/>
            <person name="Bills G."/>
            <person name="Bluhm B."/>
            <person name="Cannon C."/>
            <person name="Castanera R."/>
            <person name="Culley D."/>
            <person name="Daum C."/>
            <person name="Ezra D."/>
            <person name="Gonzalez J."/>
            <person name="Henrissat B."/>
            <person name="Kuo A."/>
            <person name="Liang C."/>
            <person name="Lipzen A."/>
            <person name="Lutzoni F."/>
            <person name="Magnuson J."/>
            <person name="Mondo S."/>
            <person name="Nolan M."/>
            <person name="Ohm R."/>
            <person name="Pangilinan J."/>
            <person name="Park H.-J."/>
            <person name="Ramirez L."/>
            <person name="Alfaro M."/>
            <person name="Sun H."/>
            <person name="Tritt A."/>
            <person name="Yoshinaga Y."/>
            <person name="Zwiers L.-H."/>
            <person name="Turgeon B."/>
            <person name="Goodwin S."/>
            <person name="Spatafora J."/>
            <person name="Crous P."/>
            <person name="Grigoriev I."/>
        </authorList>
    </citation>
    <scope>NUCLEOTIDE SEQUENCE</scope>
    <source>
        <strain evidence="1">ATCC 200398</strain>
    </source>
</reference>
<feature type="non-terminal residue" evidence="1">
    <location>
        <position position="1"/>
    </location>
</feature>
<evidence type="ECO:0000313" key="2">
    <source>
        <dbReference type="Proteomes" id="UP000799755"/>
    </source>
</evidence>
<sequence length="398" mass="42768">AFDLDVNSSDSIKSTAKSLASGIVAAYNSQPKGSAIGIFDDLYYWWEAGAVWGGMIEYSHLTGDSQYNALVSTALWSQIGDEELRAYMPPNQTKTLGNDDQSTWGLAALTAAEVGFQKPEQGEWVDLAKNVFDTQAVRWDEKTCGGGLRWQIFTFNNGYNYKNSFSTGNLFLLSARLAQLTGNKTYSEWADKSFKWMQDVGLISDTYHVFDGTDSATNCSQINHIQWTYAHGVCTEGAAVMYNLTNGDAKWKDAVTGFVNASTVFLNKDTSVLTEVACETSRKCDIDQKAFKGIAVRSFARAALSAPFASNSLRKMLETSAKGAAKSCGGGDTDVKCDLKWYGEDSNMTSVKDGGLGEVFGALEVVQALLYPQAEAGAKGNSTNPAVSASGSPSATGG</sequence>
<dbReference type="EMBL" id="MU003532">
    <property type="protein sequence ID" value="KAF2465009.1"/>
    <property type="molecule type" value="Genomic_DNA"/>
</dbReference>
<organism evidence="1 2">
    <name type="scientific">Lindgomyces ingoldianus</name>
    <dbReference type="NCBI Taxonomy" id="673940"/>
    <lineage>
        <taxon>Eukaryota</taxon>
        <taxon>Fungi</taxon>
        <taxon>Dikarya</taxon>
        <taxon>Ascomycota</taxon>
        <taxon>Pezizomycotina</taxon>
        <taxon>Dothideomycetes</taxon>
        <taxon>Pleosporomycetidae</taxon>
        <taxon>Pleosporales</taxon>
        <taxon>Lindgomycetaceae</taxon>
        <taxon>Lindgomyces</taxon>
    </lineage>
</organism>
<comment type="caution">
    <text evidence="1">The sequence shown here is derived from an EMBL/GenBank/DDBJ whole genome shotgun (WGS) entry which is preliminary data.</text>
</comment>
<gene>
    <name evidence="1" type="ORF">BDR25DRAFT_160601</name>
</gene>
<dbReference type="Proteomes" id="UP000799755">
    <property type="component" value="Unassembled WGS sequence"/>
</dbReference>
<proteinExistence type="predicted"/>
<accession>A0ACB6QDM3</accession>
<evidence type="ECO:0000313" key="1">
    <source>
        <dbReference type="EMBL" id="KAF2465009.1"/>
    </source>
</evidence>
<feature type="non-terminal residue" evidence="1">
    <location>
        <position position="398"/>
    </location>
</feature>